<dbReference type="EMBL" id="BGZK01000210">
    <property type="protein sequence ID" value="GBP28710.1"/>
    <property type="molecule type" value="Genomic_DNA"/>
</dbReference>
<feature type="chain" id="PRO_5020024779" evidence="2">
    <location>
        <begin position="17"/>
        <end position="122"/>
    </location>
</feature>
<evidence type="ECO:0000313" key="3">
    <source>
        <dbReference type="EMBL" id="GBP28710.1"/>
    </source>
</evidence>
<evidence type="ECO:0000313" key="4">
    <source>
        <dbReference type="Proteomes" id="UP000299102"/>
    </source>
</evidence>
<reference evidence="3 4" key="1">
    <citation type="journal article" date="2019" name="Commun. Biol.">
        <title>The bagworm genome reveals a unique fibroin gene that provides high tensile strength.</title>
        <authorList>
            <person name="Kono N."/>
            <person name="Nakamura H."/>
            <person name="Ohtoshi R."/>
            <person name="Tomita M."/>
            <person name="Numata K."/>
            <person name="Arakawa K."/>
        </authorList>
    </citation>
    <scope>NUCLEOTIDE SEQUENCE [LARGE SCALE GENOMIC DNA]</scope>
</reference>
<organism evidence="3 4">
    <name type="scientific">Eumeta variegata</name>
    <name type="common">Bagworm moth</name>
    <name type="synonym">Eumeta japonica</name>
    <dbReference type="NCBI Taxonomy" id="151549"/>
    <lineage>
        <taxon>Eukaryota</taxon>
        <taxon>Metazoa</taxon>
        <taxon>Ecdysozoa</taxon>
        <taxon>Arthropoda</taxon>
        <taxon>Hexapoda</taxon>
        <taxon>Insecta</taxon>
        <taxon>Pterygota</taxon>
        <taxon>Neoptera</taxon>
        <taxon>Endopterygota</taxon>
        <taxon>Lepidoptera</taxon>
        <taxon>Glossata</taxon>
        <taxon>Ditrysia</taxon>
        <taxon>Tineoidea</taxon>
        <taxon>Psychidae</taxon>
        <taxon>Oiketicinae</taxon>
        <taxon>Eumeta</taxon>
    </lineage>
</organism>
<dbReference type="Proteomes" id="UP000299102">
    <property type="component" value="Unassembled WGS sequence"/>
</dbReference>
<evidence type="ECO:0000256" key="2">
    <source>
        <dbReference type="SAM" id="SignalP"/>
    </source>
</evidence>
<name>A0A4C1UR73_EUMVA</name>
<evidence type="ECO:0000256" key="1">
    <source>
        <dbReference type="SAM" id="MobiDB-lite"/>
    </source>
</evidence>
<feature type="signal peptide" evidence="2">
    <location>
        <begin position="1"/>
        <end position="16"/>
    </location>
</feature>
<gene>
    <name evidence="3" type="ORF">EVAR_19751_1</name>
</gene>
<dbReference type="AlphaFoldDB" id="A0A4C1UR73"/>
<sequence>MAFAFITVTIYRLLYAFLCSKPRPGQRTPPSLEIVQAFSVTTDRDPSIFMRAAPTQGGRRAISDEKCGLCRASKTPKASTYESSRVQASDVPELRDATSMSKPNCPEIAAGESTILPTAHSS</sequence>
<keyword evidence="4" id="KW-1185">Reference proteome</keyword>
<proteinExistence type="predicted"/>
<keyword evidence="2" id="KW-0732">Signal</keyword>
<comment type="caution">
    <text evidence="3">The sequence shown here is derived from an EMBL/GenBank/DDBJ whole genome shotgun (WGS) entry which is preliminary data.</text>
</comment>
<protein>
    <submittedName>
        <fullName evidence="3">Uncharacterized protein</fullName>
    </submittedName>
</protein>
<accession>A0A4C1UR73</accession>
<feature type="region of interest" description="Disordered" evidence="1">
    <location>
        <begin position="76"/>
        <end position="122"/>
    </location>
</feature>
<feature type="compositionally biased region" description="Polar residues" evidence="1">
    <location>
        <begin position="76"/>
        <end position="87"/>
    </location>
</feature>